<evidence type="ECO:0000256" key="3">
    <source>
        <dbReference type="ARBA" id="ARBA00022840"/>
    </source>
</evidence>
<dbReference type="HAMAP" id="MF_01928">
    <property type="entry name" value="PurK"/>
    <property type="match status" value="1"/>
</dbReference>
<comment type="similarity">
    <text evidence="4">Belongs to the PurK/PurT family.</text>
</comment>
<dbReference type="SUPFAM" id="SSF52440">
    <property type="entry name" value="PreATP-grasp domain"/>
    <property type="match status" value="1"/>
</dbReference>
<dbReference type="UniPathway" id="UPA00074">
    <property type="reaction ID" value="UER00942"/>
</dbReference>
<sequence>MSQRIWVLGAGQLGAMLKHAGMPLALDVCPVDINESSAPELAVDDLVTAEREQWPETLVTHALAQHPRFINQNVFGRLADRKTQKELIDSLGIATAPWRNVANDITANELRDQLGERVLLKRRTGGYDGRGQHWLRTDDDEVPGDWQGEAIAEQAINFDEEVSLVGVRNAAGECVFYPLTLNLHLSGILYASVAPLARLQPLQAQAEQMLGNILNALDYVGVMAMETFRVGDQLLINELAPRVHNSGHWTQAGASISQFEYHLRAVADMAIPAPQVIGQNVMINLIGTDYNPQWRNLPCARTYWYGKEVRPGRKVGHINIVSNNITEVRETLVLLGDLLPEHYYRDAIDWSLSALESL</sequence>
<evidence type="ECO:0000256" key="1">
    <source>
        <dbReference type="ARBA" id="ARBA00022741"/>
    </source>
</evidence>
<reference evidence="7" key="1">
    <citation type="submission" date="2017-05" db="EMBL/GenBank/DDBJ databases">
        <authorList>
            <person name="Barney B.M."/>
        </authorList>
    </citation>
    <scope>NUCLEOTIDE SEQUENCE [LARGE SCALE GENOMIC DNA]</scope>
    <source>
        <strain evidence="7">PSBB022</strain>
    </source>
</reference>
<keyword evidence="4" id="KW-0436">Ligase</keyword>
<dbReference type="GO" id="GO:0004638">
    <property type="term" value="F:phosphoribosylaminoimidazole carboxylase activity"/>
    <property type="evidence" value="ECO:0007669"/>
    <property type="project" value="InterPro"/>
</dbReference>
<feature type="binding site" evidence="4">
    <location>
        <position position="161"/>
    </location>
    <ligand>
        <name>ATP</name>
        <dbReference type="ChEBI" id="CHEBI:30616"/>
    </ligand>
</feature>
<dbReference type="InterPro" id="IPR011761">
    <property type="entry name" value="ATP-grasp"/>
</dbReference>
<dbReference type="GO" id="GO:0005524">
    <property type="term" value="F:ATP binding"/>
    <property type="evidence" value="ECO:0007669"/>
    <property type="project" value="UniProtKB-UniRule"/>
</dbReference>
<dbReference type="Gene3D" id="3.30.1490.20">
    <property type="entry name" value="ATP-grasp fold, A domain"/>
    <property type="match status" value="1"/>
</dbReference>
<dbReference type="InterPro" id="IPR011054">
    <property type="entry name" value="Rudment_hybrid_motif"/>
</dbReference>
<dbReference type="PROSITE" id="PS50975">
    <property type="entry name" value="ATP_GRASP"/>
    <property type="match status" value="1"/>
</dbReference>
<comment type="caution">
    <text evidence="6">The sequence shown here is derived from an EMBL/GenBank/DDBJ whole genome shotgun (WGS) entry which is preliminary data.</text>
</comment>
<feature type="binding site" evidence="4">
    <location>
        <position position="81"/>
    </location>
    <ligand>
        <name>ATP</name>
        <dbReference type="ChEBI" id="CHEBI:30616"/>
    </ligand>
</feature>
<dbReference type="Proteomes" id="UP000216101">
    <property type="component" value="Unassembled WGS sequence"/>
</dbReference>
<dbReference type="GO" id="GO:0006189">
    <property type="term" value="P:'de novo' IMP biosynthetic process"/>
    <property type="evidence" value="ECO:0007669"/>
    <property type="project" value="UniProtKB-UniRule"/>
</dbReference>
<dbReference type="eggNOG" id="COG0026">
    <property type="taxonomic scope" value="Bacteria"/>
</dbReference>
<comment type="catalytic activity">
    <reaction evidence="4">
        <text>5-amino-1-(5-phospho-beta-D-ribosyl)imidazole + hydrogencarbonate + ATP = 5-carboxyamino-1-(5-phospho-D-ribosyl)imidazole + ADP + phosphate + 2 H(+)</text>
        <dbReference type="Rhea" id="RHEA:19317"/>
        <dbReference type="ChEBI" id="CHEBI:15378"/>
        <dbReference type="ChEBI" id="CHEBI:17544"/>
        <dbReference type="ChEBI" id="CHEBI:30616"/>
        <dbReference type="ChEBI" id="CHEBI:43474"/>
        <dbReference type="ChEBI" id="CHEBI:58730"/>
        <dbReference type="ChEBI" id="CHEBI:137981"/>
        <dbReference type="ChEBI" id="CHEBI:456216"/>
        <dbReference type="EC" id="6.3.4.18"/>
    </reaction>
</comment>
<dbReference type="EMBL" id="NHNI01000001">
    <property type="protein sequence ID" value="OZY86370.1"/>
    <property type="molecule type" value="Genomic_DNA"/>
</dbReference>
<evidence type="ECO:0000313" key="6">
    <source>
        <dbReference type="EMBL" id="OZY86370.1"/>
    </source>
</evidence>
<proteinExistence type="inferred from homology"/>
<dbReference type="GO" id="GO:0034028">
    <property type="term" value="F:5-(carboxyamino)imidazole ribonucleotide synthase activity"/>
    <property type="evidence" value="ECO:0007669"/>
    <property type="project" value="UniProtKB-UniRule"/>
</dbReference>
<dbReference type="PANTHER" id="PTHR11609:SF5">
    <property type="entry name" value="PHOSPHORIBOSYLAMINOIMIDAZOLE CARBOXYLASE"/>
    <property type="match status" value="1"/>
</dbReference>
<dbReference type="Pfam" id="PF02222">
    <property type="entry name" value="ATP-grasp"/>
    <property type="match status" value="1"/>
</dbReference>
<gene>
    <name evidence="4" type="primary">purK</name>
    <name evidence="6" type="ORF">CBP51_04910</name>
</gene>
<feature type="binding site" evidence="4">
    <location>
        <begin position="126"/>
        <end position="132"/>
    </location>
    <ligand>
        <name>ATP</name>
        <dbReference type="ChEBI" id="CHEBI:30616"/>
    </ligand>
</feature>
<feature type="binding site" evidence="4">
    <location>
        <begin position="153"/>
        <end position="156"/>
    </location>
    <ligand>
        <name>ATP</name>
        <dbReference type="ChEBI" id="CHEBI:30616"/>
    </ligand>
</feature>
<name>A0A266Q965_9GAMM</name>
<dbReference type="Pfam" id="PF17769">
    <property type="entry name" value="PurK_C"/>
    <property type="match status" value="1"/>
</dbReference>
<keyword evidence="1 4" id="KW-0547">Nucleotide-binding</keyword>
<evidence type="ECO:0000313" key="7">
    <source>
        <dbReference type="Proteomes" id="UP000216101"/>
    </source>
</evidence>
<feature type="binding site" evidence="4">
    <location>
        <begin position="237"/>
        <end position="238"/>
    </location>
    <ligand>
        <name>ATP</name>
        <dbReference type="ChEBI" id="CHEBI:30616"/>
    </ligand>
</feature>
<dbReference type="Gene3D" id="3.40.50.20">
    <property type="match status" value="1"/>
</dbReference>
<keyword evidence="7" id="KW-1185">Reference proteome</keyword>
<dbReference type="EC" id="6.3.4.18" evidence="4"/>
<comment type="function">
    <text evidence="4">Catalyzes the ATP-dependent conversion of 5-aminoimidazole ribonucleotide (AIR) and HCO(3)(-) to N5-carboxyaminoimidazole ribonucleotide (N5-CAIR).</text>
</comment>
<evidence type="ECO:0000256" key="2">
    <source>
        <dbReference type="ARBA" id="ARBA00022755"/>
    </source>
</evidence>
<dbReference type="RefSeq" id="WP_094984046.1">
    <property type="nucleotide sequence ID" value="NZ_NHNI01000001.1"/>
</dbReference>
<dbReference type="InterPro" id="IPR013815">
    <property type="entry name" value="ATP_grasp_subdomain_1"/>
</dbReference>
<dbReference type="GO" id="GO:0005829">
    <property type="term" value="C:cytosol"/>
    <property type="evidence" value="ECO:0007669"/>
    <property type="project" value="TreeGrafter"/>
</dbReference>
<evidence type="ECO:0000256" key="4">
    <source>
        <dbReference type="HAMAP-Rule" id="MF_01928"/>
    </source>
</evidence>
<dbReference type="InterPro" id="IPR005875">
    <property type="entry name" value="PurK"/>
</dbReference>
<comment type="subunit">
    <text evidence="4">Homodimer.</text>
</comment>
<dbReference type="SUPFAM" id="SSF51246">
    <property type="entry name" value="Rudiment single hybrid motif"/>
    <property type="match status" value="1"/>
</dbReference>
<dbReference type="GO" id="GO:0046872">
    <property type="term" value="F:metal ion binding"/>
    <property type="evidence" value="ECO:0007669"/>
    <property type="project" value="InterPro"/>
</dbReference>
<organism evidence="6 7">
    <name type="scientific">Cellvibrio mixtus</name>
    <dbReference type="NCBI Taxonomy" id="39650"/>
    <lineage>
        <taxon>Bacteria</taxon>
        <taxon>Pseudomonadati</taxon>
        <taxon>Pseudomonadota</taxon>
        <taxon>Gammaproteobacteria</taxon>
        <taxon>Cellvibrionales</taxon>
        <taxon>Cellvibrionaceae</taxon>
        <taxon>Cellvibrio</taxon>
    </lineage>
</organism>
<accession>A0A266Q965</accession>
<protein>
    <recommendedName>
        <fullName evidence="4">N5-carboxyaminoimidazole ribonucleotide synthase</fullName>
        <shortName evidence="4">N5-CAIR synthase</shortName>
        <ecNumber evidence="4">6.3.4.18</ecNumber>
    </recommendedName>
    <alternativeName>
        <fullName evidence="4">5-(carboxyamino)imidazole ribonucleotide synthetase</fullName>
    </alternativeName>
</protein>
<dbReference type="InterPro" id="IPR003135">
    <property type="entry name" value="ATP-grasp_carboxylate-amine"/>
</dbReference>
<feature type="binding site" evidence="4">
    <location>
        <position position="121"/>
    </location>
    <ligand>
        <name>ATP</name>
        <dbReference type="ChEBI" id="CHEBI:30616"/>
    </ligand>
</feature>
<dbReference type="InterPro" id="IPR016185">
    <property type="entry name" value="PreATP-grasp_dom_sf"/>
</dbReference>
<dbReference type="SUPFAM" id="SSF56059">
    <property type="entry name" value="Glutathione synthetase ATP-binding domain-like"/>
    <property type="match status" value="1"/>
</dbReference>
<dbReference type="InterPro" id="IPR040686">
    <property type="entry name" value="PurK_C"/>
</dbReference>
<evidence type="ECO:0000259" key="5">
    <source>
        <dbReference type="PROSITE" id="PS50975"/>
    </source>
</evidence>
<feature type="domain" description="ATP-grasp" evidence="5">
    <location>
        <begin position="85"/>
        <end position="267"/>
    </location>
</feature>
<keyword evidence="3 4" id="KW-0067">ATP-binding</keyword>
<dbReference type="STRING" id="1209072.GCA_000766945_01230"/>
<comment type="pathway">
    <text evidence="4">Purine metabolism; IMP biosynthesis via de novo pathway; 5-amino-1-(5-phospho-D-ribosyl)imidazole-4-carboxylate from 5-amino-1-(5-phospho-D-ribosyl)imidazole (N5-CAIR route): step 1/2.</text>
</comment>
<keyword evidence="2 4" id="KW-0658">Purine biosynthesis</keyword>
<dbReference type="AlphaFoldDB" id="A0A266Q965"/>
<dbReference type="PANTHER" id="PTHR11609">
    <property type="entry name" value="PURINE BIOSYNTHESIS PROTEIN 6/7, PUR6/7"/>
    <property type="match status" value="1"/>
</dbReference>
<dbReference type="Gene3D" id="3.30.470.20">
    <property type="entry name" value="ATP-grasp fold, B domain"/>
    <property type="match status" value="1"/>
</dbReference>
<feature type="binding site" evidence="4">
    <location>
        <position position="184"/>
    </location>
    <ligand>
        <name>ATP</name>
        <dbReference type="ChEBI" id="CHEBI:30616"/>
    </ligand>
</feature>
<dbReference type="NCBIfam" id="NF004678">
    <property type="entry name" value="PRK06019.1-4"/>
    <property type="match status" value="1"/>
</dbReference>